<sequence length="11" mass="1223">MAKVHLVSPQI</sequence>
<name>A0A0E9SLJ3_ANGAN</name>
<reference evidence="1" key="2">
    <citation type="journal article" date="2015" name="Fish Shellfish Immunol.">
        <title>Early steps in the European eel (Anguilla anguilla)-Vibrio vulnificus interaction in the gills: Role of the RtxA13 toxin.</title>
        <authorList>
            <person name="Callol A."/>
            <person name="Pajuelo D."/>
            <person name="Ebbesson L."/>
            <person name="Teles M."/>
            <person name="MacKenzie S."/>
            <person name="Amaro C."/>
        </authorList>
    </citation>
    <scope>NUCLEOTIDE SEQUENCE</scope>
</reference>
<accession>A0A0E9SLJ3</accession>
<protein>
    <submittedName>
        <fullName evidence="1">Uncharacterized protein</fullName>
    </submittedName>
</protein>
<dbReference type="EMBL" id="GBXM01066353">
    <property type="protein sequence ID" value="JAH42224.1"/>
    <property type="molecule type" value="Transcribed_RNA"/>
</dbReference>
<proteinExistence type="predicted"/>
<organism evidence="1">
    <name type="scientific">Anguilla anguilla</name>
    <name type="common">European freshwater eel</name>
    <name type="synonym">Muraena anguilla</name>
    <dbReference type="NCBI Taxonomy" id="7936"/>
    <lineage>
        <taxon>Eukaryota</taxon>
        <taxon>Metazoa</taxon>
        <taxon>Chordata</taxon>
        <taxon>Craniata</taxon>
        <taxon>Vertebrata</taxon>
        <taxon>Euteleostomi</taxon>
        <taxon>Actinopterygii</taxon>
        <taxon>Neopterygii</taxon>
        <taxon>Teleostei</taxon>
        <taxon>Anguilliformes</taxon>
        <taxon>Anguillidae</taxon>
        <taxon>Anguilla</taxon>
    </lineage>
</organism>
<evidence type="ECO:0000313" key="1">
    <source>
        <dbReference type="EMBL" id="JAH42224.1"/>
    </source>
</evidence>
<reference evidence="1" key="1">
    <citation type="submission" date="2014-11" db="EMBL/GenBank/DDBJ databases">
        <authorList>
            <person name="Amaro Gonzalez C."/>
        </authorList>
    </citation>
    <scope>NUCLEOTIDE SEQUENCE</scope>
</reference>